<sequence length="134" mass="15607">MRKDTIDFIKQWLLKANEDLLVVEKLTEFEIIATSSVCFHCQQAVEKFLKAFLIANGVDIKKTHNIEFLLSECSEIDKDFVEIDPKELSEFGVDARYPGDMYIPDESETLEYKNLAFEIKKIAESKIYMILEMK</sequence>
<dbReference type="STRING" id="889453.SAMN03080601_00080"/>
<dbReference type="SMART" id="SM00748">
    <property type="entry name" value="HEPN"/>
    <property type="match status" value="1"/>
</dbReference>
<gene>
    <name evidence="2" type="ORF">SAMN03080601_00080</name>
</gene>
<dbReference type="KEGG" id="asx:CDL62_06785"/>
<dbReference type="PROSITE" id="PS50910">
    <property type="entry name" value="HEPN"/>
    <property type="match status" value="1"/>
</dbReference>
<keyword evidence="3" id="KW-1185">Reference proteome</keyword>
<dbReference type="Proteomes" id="UP000191055">
    <property type="component" value="Unassembled WGS sequence"/>
</dbReference>
<reference evidence="2 3" key="1">
    <citation type="submission" date="2017-02" db="EMBL/GenBank/DDBJ databases">
        <authorList>
            <person name="Peterson S.W."/>
        </authorList>
    </citation>
    <scope>NUCLEOTIDE SEQUENCE [LARGE SCALE GENOMIC DNA]</scope>
    <source>
        <strain evidence="2 3">DSM 24412</strain>
    </source>
</reference>
<accession>A0A1T5A4C8</accession>
<evidence type="ECO:0000313" key="2">
    <source>
        <dbReference type="EMBL" id="SKB29755.1"/>
    </source>
</evidence>
<feature type="domain" description="HEPN" evidence="1">
    <location>
        <begin position="15"/>
        <end position="126"/>
    </location>
</feature>
<dbReference type="EMBL" id="FUYV01000001">
    <property type="protein sequence ID" value="SKB29755.1"/>
    <property type="molecule type" value="Genomic_DNA"/>
</dbReference>
<proteinExistence type="predicted"/>
<dbReference type="RefSeq" id="WP_079555879.1">
    <property type="nucleotide sequence ID" value="NZ_CP021904.1"/>
</dbReference>
<dbReference type="InterPro" id="IPR007842">
    <property type="entry name" value="HEPN_dom"/>
</dbReference>
<dbReference type="Pfam" id="PF05168">
    <property type="entry name" value="HEPN"/>
    <property type="match status" value="1"/>
</dbReference>
<protein>
    <submittedName>
        <fullName evidence="2">HEPN domain-containing protein</fullName>
    </submittedName>
</protein>
<evidence type="ECO:0000313" key="3">
    <source>
        <dbReference type="Proteomes" id="UP000191055"/>
    </source>
</evidence>
<organism evidence="2 3">
    <name type="scientific">Alkalitalea saponilacus</name>
    <dbReference type="NCBI Taxonomy" id="889453"/>
    <lineage>
        <taxon>Bacteria</taxon>
        <taxon>Pseudomonadati</taxon>
        <taxon>Bacteroidota</taxon>
        <taxon>Bacteroidia</taxon>
        <taxon>Marinilabiliales</taxon>
        <taxon>Marinilabiliaceae</taxon>
        <taxon>Alkalitalea</taxon>
    </lineage>
</organism>
<dbReference type="OrthoDB" id="9808176at2"/>
<dbReference type="SUPFAM" id="SSF81593">
    <property type="entry name" value="Nucleotidyltransferase substrate binding subunit/domain"/>
    <property type="match status" value="1"/>
</dbReference>
<dbReference type="AlphaFoldDB" id="A0A1T5A4C8"/>
<evidence type="ECO:0000259" key="1">
    <source>
        <dbReference type="PROSITE" id="PS50910"/>
    </source>
</evidence>
<name>A0A1T5A4C8_9BACT</name>
<dbReference type="Gene3D" id="1.20.120.330">
    <property type="entry name" value="Nucleotidyltransferases domain 2"/>
    <property type="match status" value="1"/>
</dbReference>